<dbReference type="EMBL" id="LGSS01000010">
    <property type="protein sequence ID" value="KNF08069.1"/>
    <property type="molecule type" value="Genomic_DNA"/>
</dbReference>
<comment type="caution">
    <text evidence="1">The sequence shown here is derived from an EMBL/GenBank/DDBJ whole genome shotgun (WGS) entry which is preliminary data.</text>
</comment>
<sequence>MKLYIDESLVDISNTYNLTYTIDSLNEFLDTTGRIISNIYINDKTYEPSYNWIDEIIKNDVNSVKIVTDDLGIYVEQSILELKEEIDELYNELEVIIKNIDVNDPGDAFEVITLLLKEINRIEKDILNCYDKIDISCFLKEEETSKVIKESQELCDKKNIFYLADKLYFEVRVILSDWSIKLKEACRKIEHSKINIEKRRYKYEEKLADFINNLELRQNLEIEDNEVFDDLTCNKCEVSEQDHIEECKHDLDNIINSTEEIKEKDDELNVNIHKDNYNDELKRDMLQYTDNRIKTDENINFKNNEVKKTENCCKCESTKIDENKKIELGDNLNKLYSIYENKK</sequence>
<name>A0A0L0W947_GOTPU</name>
<gene>
    <name evidence="1" type="ORF">CLPU_10c01240</name>
</gene>
<evidence type="ECO:0000313" key="1">
    <source>
        <dbReference type="EMBL" id="KNF08069.1"/>
    </source>
</evidence>
<evidence type="ECO:0000313" key="2">
    <source>
        <dbReference type="Proteomes" id="UP000037267"/>
    </source>
</evidence>
<dbReference type="AlphaFoldDB" id="A0A0L0W947"/>
<reference evidence="2" key="1">
    <citation type="submission" date="2015-07" db="EMBL/GenBank/DDBJ databases">
        <title>Draft genome sequence of the purine-degrading Gottschalkia purinilyticum DSM 1384 (formerly Clostridium purinilyticum).</title>
        <authorList>
            <person name="Poehlein A."/>
            <person name="Schiel-Bengelsdorf B."/>
            <person name="Bengelsdorf F.R."/>
            <person name="Daniel R."/>
            <person name="Duerre P."/>
        </authorList>
    </citation>
    <scope>NUCLEOTIDE SEQUENCE [LARGE SCALE GENOMIC DNA]</scope>
    <source>
        <strain evidence="2">DSM 1384</strain>
    </source>
</reference>
<dbReference type="Proteomes" id="UP000037267">
    <property type="component" value="Unassembled WGS sequence"/>
</dbReference>
<dbReference type="STRING" id="1503.CLPU_10c01240"/>
<organism evidence="1 2">
    <name type="scientific">Gottschalkia purinilytica</name>
    <name type="common">Clostridium purinilyticum</name>
    <dbReference type="NCBI Taxonomy" id="1503"/>
    <lineage>
        <taxon>Bacteria</taxon>
        <taxon>Bacillati</taxon>
        <taxon>Bacillota</taxon>
        <taxon>Tissierellia</taxon>
        <taxon>Tissierellales</taxon>
        <taxon>Gottschalkiaceae</taxon>
        <taxon>Gottschalkia</taxon>
    </lineage>
</organism>
<protein>
    <submittedName>
        <fullName evidence="1">Uncharacterized protein</fullName>
    </submittedName>
</protein>
<proteinExistence type="predicted"/>
<keyword evidence="2" id="KW-1185">Reference proteome</keyword>
<accession>A0A0L0W947</accession>
<dbReference type="RefSeq" id="WP_050355715.1">
    <property type="nucleotide sequence ID" value="NZ_LGSS01000010.1"/>
</dbReference>